<feature type="chain" id="PRO_5003882837" evidence="2">
    <location>
        <begin position="22"/>
        <end position="213"/>
    </location>
</feature>
<dbReference type="PATRIC" id="fig|993517.3.peg.2143"/>
<feature type="domain" description="Ice-binding protein C-terminal" evidence="3">
    <location>
        <begin position="183"/>
        <end position="206"/>
    </location>
</feature>
<dbReference type="NCBIfam" id="TIGR02595">
    <property type="entry name" value="PEP_CTERM"/>
    <property type="match status" value="1"/>
</dbReference>
<dbReference type="RefSeq" id="WP_007331810.1">
    <property type="nucleotide sequence ID" value="NZ_AMCW01000048.1"/>
</dbReference>
<name>K5DIM6_RHOBT</name>
<evidence type="ECO:0000259" key="3">
    <source>
        <dbReference type="Pfam" id="PF07589"/>
    </source>
</evidence>
<feature type="transmembrane region" description="Helical" evidence="1">
    <location>
        <begin position="187"/>
        <end position="203"/>
    </location>
</feature>
<dbReference type="Proteomes" id="UP000007993">
    <property type="component" value="Unassembled WGS sequence"/>
</dbReference>
<keyword evidence="1" id="KW-0812">Transmembrane</keyword>
<feature type="signal peptide" evidence="2">
    <location>
        <begin position="1"/>
        <end position="21"/>
    </location>
</feature>
<dbReference type="Pfam" id="PF07589">
    <property type="entry name" value="PEP-CTERM"/>
    <property type="match status" value="1"/>
</dbReference>
<protein>
    <submittedName>
        <fullName evidence="4">Secreted protein containing PEP-CTERM bacterial domain protein</fullName>
    </submittedName>
</protein>
<proteinExistence type="predicted"/>
<accession>K5DIM6</accession>
<dbReference type="InterPro" id="IPR013424">
    <property type="entry name" value="Ice-binding_C"/>
</dbReference>
<comment type="caution">
    <text evidence="4">The sequence shown here is derived from an EMBL/GenBank/DDBJ whole genome shotgun (WGS) entry which is preliminary data.</text>
</comment>
<dbReference type="AlphaFoldDB" id="K5DIM6"/>
<keyword evidence="1" id="KW-1133">Transmembrane helix</keyword>
<sequence>MASIRFLTFIALLAVCSAAQAGLTFELRPVDLAGDPTSSFVLGDTVTIRLVATNSDPAGPTIDFGTDTLDGFNAQITATTNDADEAVPGGFTFNNGFSTPGSGGFGTASGAFSVGAADVFAVAGTAPFSISPPEVLAEFSYTADVLGDTDFGFSAISAFNTAAFTDAGEVNPVLIGTSVNVTAVPEPASFAILGIVGTGVVAIRRRRGKKALV</sequence>
<keyword evidence="1" id="KW-0472">Membrane</keyword>
<dbReference type="EMBL" id="AMCW01000048">
    <property type="protein sequence ID" value="EKK02699.1"/>
    <property type="molecule type" value="Genomic_DNA"/>
</dbReference>
<evidence type="ECO:0000313" key="5">
    <source>
        <dbReference type="Proteomes" id="UP000007993"/>
    </source>
</evidence>
<reference evidence="4 5" key="1">
    <citation type="journal article" date="2013" name="Mar. Genomics">
        <title>Expression of sulfatases in Rhodopirellula baltica and the diversity of sulfatases in the genus Rhodopirellula.</title>
        <authorList>
            <person name="Wegner C.E."/>
            <person name="Richter-Heitmann T."/>
            <person name="Klindworth A."/>
            <person name="Klockow C."/>
            <person name="Richter M."/>
            <person name="Achstetter T."/>
            <person name="Glockner F.O."/>
            <person name="Harder J."/>
        </authorList>
    </citation>
    <scope>NUCLEOTIDE SEQUENCE [LARGE SCALE GENOMIC DNA]</scope>
    <source>
        <strain evidence="4 5">SH28</strain>
    </source>
</reference>
<evidence type="ECO:0000256" key="2">
    <source>
        <dbReference type="SAM" id="SignalP"/>
    </source>
</evidence>
<gene>
    <name evidence="4" type="ORF">RBSH_01977</name>
</gene>
<organism evidence="4 5">
    <name type="scientific">Rhodopirellula baltica SH28</name>
    <dbReference type="NCBI Taxonomy" id="993517"/>
    <lineage>
        <taxon>Bacteria</taxon>
        <taxon>Pseudomonadati</taxon>
        <taxon>Planctomycetota</taxon>
        <taxon>Planctomycetia</taxon>
        <taxon>Pirellulales</taxon>
        <taxon>Pirellulaceae</taxon>
        <taxon>Rhodopirellula</taxon>
    </lineage>
</organism>
<evidence type="ECO:0000256" key="1">
    <source>
        <dbReference type="SAM" id="Phobius"/>
    </source>
</evidence>
<evidence type="ECO:0000313" key="4">
    <source>
        <dbReference type="EMBL" id="EKK02699.1"/>
    </source>
</evidence>
<keyword evidence="2" id="KW-0732">Signal</keyword>